<accession>I3UQ13</accession>
<reference evidence="1 2" key="1">
    <citation type="journal article" date="2012" name="J. Bacteriol.">
        <title>Complete Genome Sequence of the Naphthalene-Degrading Pseudomonas putida Strain ND6.</title>
        <authorList>
            <person name="Li S."/>
            <person name="Zhao H."/>
            <person name="Li Y."/>
            <person name="Niu S."/>
            <person name="Cai B."/>
        </authorList>
    </citation>
    <scope>NUCLEOTIDE SEQUENCE [LARGE SCALE GENOMIC DNA]</scope>
    <source>
        <strain evidence="1 2">ND6</strain>
    </source>
</reference>
<organism evidence="1 2">
    <name type="scientific">Pseudomonas putida ND6</name>
    <dbReference type="NCBI Taxonomy" id="231023"/>
    <lineage>
        <taxon>Bacteria</taxon>
        <taxon>Pseudomonadati</taxon>
        <taxon>Pseudomonadota</taxon>
        <taxon>Gammaproteobacteria</taxon>
        <taxon>Pseudomonadales</taxon>
        <taxon>Pseudomonadaceae</taxon>
        <taxon>Pseudomonas</taxon>
    </lineage>
</organism>
<gene>
    <name evidence="1" type="ORF">YSA_01487</name>
</gene>
<dbReference type="HOGENOM" id="CLU_3187966_0_0_6"/>
<sequence>MPYLDLLHISLADQRLYGFACGQQRVSAGVCCPPVGFSLSSMKDYP</sequence>
<evidence type="ECO:0000313" key="2">
    <source>
        <dbReference type="Proteomes" id="UP000005268"/>
    </source>
</evidence>
<dbReference type="AlphaFoldDB" id="I3UQ13"/>
<evidence type="ECO:0000313" key="1">
    <source>
        <dbReference type="EMBL" id="AFK67584.1"/>
    </source>
</evidence>
<proteinExistence type="predicted"/>
<name>I3UQ13_PSEPU</name>
<protein>
    <submittedName>
        <fullName evidence="1">Uncharacterized protein</fullName>
    </submittedName>
</protein>
<dbReference type="EMBL" id="CP003588">
    <property type="protein sequence ID" value="AFK67584.1"/>
    <property type="molecule type" value="Genomic_DNA"/>
</dbReference>
<dbReference type="KEGG" id="ppi:YSA_01487"/>
<dbReference type="Proteomes" id="UP000005268">
    <property type="component" value="Chromosome"/>
</dbReference>